<evidence type="ECO:0000313" key="2">
    <source>
        <dbReference type="EMBL" id="CAF4529219.1"/>
    </source>
</evidence>
<evidence type="ECO:0000256" key="1">
    <source>
        <dbReference type="SAM" id="MobiDB-lite"/>
    </source>
</evidence>
<dbReference type="Proteomes" id="UP000663851">
    <property type="component" value="Unassembled WGS sequence"/>
</dbReference>
<organism evidence="2 3">
    <name type="scientific">Rotaria socialis</name>
    <dbReference type="NCBI Taxonomy" id="392032"/>
    <lineage>
        <taxon>Eukaryota</taxon>
        <taxon>Metazoa</taxon>
        <taxon>Spiralia</taxon>
        <taxon>Gnathifera</taxon>
        <taxon>Rotifera</taxon>
        <taxon>Eurotatoria</taxon>
        <taxon>Bdelloidea</taxon>
        <taxon>Philodinida</taxon>
        <taxon>Philodinidae</taxon>
        <taxon>Rotaria</taxon>
    </lineage>
</organism>
<protein>
    <submittedName>
        <fullName evidence="2">Uncharacterized protein</fullName>
    </submittedName>
</protein>
<accession>A0A820XA38</accession>
<feature type="region of interest" description="Disordered" evidence="1">
    <location>
        <begin position="102"/>
        <end position="123"/>
    </location>
</feature>
<evidence type="ECO:0000313" key="3">
    <source>
        <dbReference type="Proteomes" id="UP000663851"/>
    </source>
</evidence>
<sequence>MLKSIKIVFEHQGRKATIIGDDYETIGEKIRLLFPNENHRRIQFYDPELSDVFEFTSYEQVRDQSNGLKMNFDLSISSDLYESTPSRSPKVIENKKFETLGNASKPTTAKRSRKQIRLDDDDSENNVPVSLPNYCYLIVQGLKTRKSFPAIKQEFLRQTCTYYIQSYPECSSRKRHHSFIMALTIKYPALKFLNTQGNATFASPTLY</sequence>
<gene>
    <name evidence="2" type="ORF">HFQ381_LOCUS29619</name>
</gene>
<dbReference type="EMBL" id="CAJOBO010004758">
    <property type="protein sequence ID" value="CAF4529219.1"/>
    <property type="molecule type" value="Genomic_DNA"/>
</dbReference>
<comment type="caution">
    <text evidence="2">The sequence shown here is derived from an EMBL/GenBank/DDBJ whole genome shotgun (WGS) entry which is preliminary data.</text>
</comment>
<dbReference type="AlphaFoldDB" id="A0A820XA38"/>
<proteinExistence type="predicted"/>
<name>A0A820XA38_9BILA</name>
<reference evidence="2" key="1">
    <citation type="submission" date="2021-02" db="EMBL/GenBank/DDBJ databases">
        <authorList>
            <person name="Nowell W R."/>
        </authorList>
    </citation>
    <scope>NUCLEOTIDE SEQUENCE</scope>
</reference>